<evidence type="ECO:0000259" key="3">
    <source>
        <dbReference type="SMART" id="SM00672"/>
    </source>
</evidence>
<dbReference type="PANTHER" id="PTHR12203:SF104">
    <property type="entry name" value="PROTEIN CAP1, PUTATIVE (AFU_ORTHOLOGUE AFUA_1G05595)-RELATED"/>
    <property type="match status" value="1"/>
</dbReference>
<evidence type="ECO:0000256" key="1">
    <source>
        <dbReference type="SAM" id="MobiDB-lite"/>
    </source>
</evidence>
<dbReference type="RefSeq" id="XP_033583764.1">
    <property type="nucleotide sequence ID" value="XM_033723186.1"/>
</dbReference>
<protein>
    <recommendedName>
        <fullName evidence="3">Glycosyl transferase CAP10 domain-containing protein</fullName>
    </recommendedName>
</protein>
<dbReference type="InterPro" id="IPR051091">
    <property type="entry name" value="O-Glucosyltr/Glycosyltrsf_90"/>
</dbReference>
<dbReference type="GeneID" id="54464079"/>
<dbReference type="AlphaFoldDB" id="A0A6A6Z6Z0"/>
<feature type="transmembrane region" description="Helical" evidence="2">
    <location>
        <begin position="173"/>
        <end position="190"/>
    </location>
</feature>
<keyword evidence="2" id="KW-1133">Transmembrane helix</keyword>
<feature type="transmembrane region" description="Helical" evidence="2">
    <location>
        <begin position="284"/>
        <end position="304"/>
    </location>
</feature>
<dbReference type="SMART" id="SM00672">
    <property type="entry name" value="CAP10"/>
    <property type="match status" value="1"/>
</dbReference>
<reference evidence="4 6" key="1">
    <citation type="journal article" date="2020" name="Stud. Mycol.">
        <title>101 Dothideomycetes genomes: a test case for predicting lifestyles and emergence of pathogens.</title>
        <authorList>
            <person name="Haridas S."/>
            <person name="Albert R."/>
            <person name="Binder M."/>
            <person name="Bloem J."/>
            <person name="Labutti K."/>
            <person name="Salamov A."/>
            <person name="Andreopoulos B."/>
            <person name="Baker S."/>
            <person name="Barry K."/>
            <person name="Bills G."/>
            <person name="Bluhm B."/>
            <person name="Cannon C."/>
            <person name="Castanera R."/>
            <person name="Culley D."/>
            <person name="Daum C."/>
            <person name="Ezra D."/>
            <person name="Gonzalez J."/>
            <person name="Henrissat B."/>
            <person name="Kuo A."/>
            <person name="Liang C."/>
            <person name="Lipzen A."/>
            <person name="Lutzoni F."/>
            <person name="Magnuson J."/>
            <person name="Mondo S."/>
            <person name="Nolan M."/>
            <person name="Ohm R."/>
            <person name="Pangilinan J."/>
            <person name="Park H.-J."/>
            <person name="Ramirez L."/>
            <person name="Alfaro M."/>
            <person name="Sun H."/>
            <person name="Tritt A."/>
            <person name="Yoshinaga Y."/>
            <person name="Zwiers L.-H."/>
            <person name="Turgeon B."/>
            <person name="Goodwin S."/>
            <person name="Spatafora J."/>
            <person name="Crous P."/>
            <person name="Grigoriev I."/>
        </authorList>
    </citation>
    <scope>NUCLEOTIDE SEQUENCE</scope>
    <source>
        <strain evidence="4 6">CBS 304.34</strain>
    </source>
</reference>
<evidence type="ECO:0000313" key="4">
    <source>
        <dbReference type="EMBL" id="KAF2816800.1"/>
    </source>
</evidence>
<keyword evidence="5" id="KW-1185">Reference proteome</keyword>
<reference evidence="6" key="3">
    <citation type="submission" date="2025-04" db="UniProtKB">
        <authorList>
            <consortium name="RefSeq"/>
        </authorList>
    </citation>
    <scope>IDENTIFICATION</scope>
    <source>
        <strain evidence="6">CBS 304.34</strain>
    </source>
</reference>
<dbReference type="Proteomes" id="UP000504636">
    <property type="component" value="Unplaced"/>
</dbReference>
<feature type="domain" description="Glycosyl transferase CAP10" evidence="3">
    <location>
        <begin position="665"/>
        <end position="954"/>
    </location>
</feature>
<evidence type="ECO:0000256" key="2">
    <source>
        <dbReference type="SAM" id="Phobius"/>
    </source>
</evidence>
<dbReference type="InterPro" id="IPR006598">
    <property type="entry name" value="CAP10"/>
</dbReference>
<feature type="compositionally biased region" description="Basic and acidic residues" evidence="1">
    <location>
        <begin position="606"/>
        <end position="615"/>
    </location>
</feature>
<keyword evidence="2" id="KW-0812">Transmembrane</keyword>
<dbReference type="PANTHER" id="PTHR12203">
    <property type="entry name" value="KDEL LYS-ASP-GLU-LEU CONTAINING - RELATED"/>
    <property type="match status" value="1"/>
</dbReference>
<proteinExistence type="predicted"/>
<feature type="transmembrane region" description="Helical" evidence="2">
    <location>
        <begin position="151"/>
        <end position="167"/>
    </location>
</feature>
<organism evidence="4">
    <name type="scientific">Mytilinidion resinicola</name>
    <dbReference type="NCBI Taxonomy" id="574789"/>
    <lineage>
        <taxon>Eukaryota</taxon>
        <taxon>Fungi</taxon>
        <taxon>Dikarya</taxon>
        <taxon>Ascomycota</taxon>
        <taxon>Pezizomycotina</taxon>
        <taxon>Dothideomycetes</taxon>
        <taxon>Pleosporomycetidae</taxon>
        <taxon>Mytilinidiales</taxon>
        <taxon>Mytilinidiaceae</taxon>
        <taxon>Mytilinidion</taxon>
    </lineage>
</organism>
<sequence length="963" mass="108657">MHPAATTVLQNVAQHAHLFLPFILLAASVSTAVNTPERHSLLITSISWTLVWILSIVRAGVFAGLDSVKRKKSCWAAGVLLALAQICDRAARDREGMWWAQAFLPGVVYFLLETDLWTKTGIVPAFIPLGDHTIDSQSGTDKSTGAGSSRLIFVITVTAAIVLRTPYNTAPTSALGLSTVIFTATGLVFFENAITSTKDAEKASSRGFVSANGSFSRRESMSGARQSHYLTSLRDVAIVMAVITGIATFVMEDFRTDVLTWSPDIWDLKGGREDWRGVQTPGLIIRQCLLMITVNALKTFLLFVTLHHQGALRTAFIAVSSCLIARLHVGASFSGVWFTIIFGVTAILFLFDPSSSSNVSIDRRMTMRARRLLFLLISVSLLVFLAKGLYSNAAFRSGDSTDPLKTVFDLPPESPLGPIPLDTKIGHPIDQLIKSAEKDFQDLQDRQSKSLAAAVTEYRRRYGVPPPPNFDRWYEFAQRSGVELIDEFDTIQESLLPFWALKPSTIRARVREALGAEENALIGILIRDGVTVKVEGGPEWQQKATVGMMNQFMEFLPDMDLAFNIHDEPRVVVPHDQLSRMIQVARDQSMPAAFGNRTPRNTFSTRPKDMNDGKRFDDVKTTRFNKFAHQQTWTHSRMSCSPESPSRSYEDHTADNLTSYAATSLGFVYNTSAFGDICNSPSLRHTFGFFERPNAYNIVHDLIPIFSQSKVSSYQDILYPSPWYWDTRVGYDETRDTTWENKTDSLYWRGSTTGGFSRNGGWRRQHRQHIVQRLNAPDTAKIMVNRGQATPPDWQVKEVPRDDFKDVIDVKFSYLGQCDEGDCDAQKEFFEVVDRVDGQDAWQWRHLLDMDGNAFSGRFYAFLKSKSLVYKMAIFQEWHKEWLKPWVHYVPLSLRGDEHLEAVRYMSGEEEGQKQAEKLAMAGREWANKVLRNSDFEVWFFRLLLEYGRLIDDDRESIGYAGP</sequence>
<evidence type="ECO:0000313" key="5">
    <source>
        <dbReference type="Proteomes" id="UP000504636"/>
    </source>
</evidence>
<keyword evidence="2" id="KW-0472">Membrane</keyword>
<accession>A0A6A6Z6Z0</accession>
<dbReference type="EMBL" id="MU003692">
    <property type="protein sequence ID" value="KAF2816800.1"/>
    <property type="molecule type" value="Genomic_DNA"/>
</dbReference>
<feature type="region of interest" description="Disordered" evidence="1">
    <location>
        <begin position="592"/>
        <end position="615"/>
    </location>
</feature>
<feature type="transmembrane region" description="Helical" evidence="2">
    <location>
        <begin position="42"/>
        <end position="65"/>
    </location>
</feature>
<dbReference type="OrthoDB" id="541052at2759"/>
<feature type="transmembrane region" description="Helical" evidence="2">
    <location>
        <begin position="372"/>
        <end position="390"/>
    </location>
</feature>
<name>A0A6A6Z6Z0_9PEZI</name>
<evidence type="ECO:0000313" key="6">
    <source>
        <dbReference type="RefSeq" id="XP_033583764.1"/>
    </source>
</evidence>
<dbReference type="Pfam" id="PF05686">
    <property type="entry name" value="Glyco_transf_90"/>
    <property type="match status" value="1"/>
</dbReference>
<feature type="transmembrane region" description="Helical" evidence="2">
    <location>
        <begin position="335"/>
        <end position="351"/>
    </location>
</feature>
<gene>
    <name evidence="4 6" type="ORF">BDZ99DRAFT_492754</name>
</gene>
<reference evidence="6" key="2">
    <citation type="submission" date="2020-04" db="EMBL/GenBank/DDBJ databases">
        <authorList>
            <consortium name="NCBI Genome Project"/>
        </authorList>
    </citation>
    <scope>NUCLEOTIDE SEQUENCE</scope>
    <source>
        <strain evidence="6">CBS 304.34</strain>
    </source>
</reference>